<name>A0AAV5U5A0_9BILA</name>
<dbReference type="EMBL" id="BTSX01000005">
    <property type="protein sequence ID" value="GMT01553.1"/>
    <property type="molecule type" value="Genomic_DNA"/>
</dbReference>
<feature type="non-terminal residue" evidence="1">
    <location>
        <position position="1"/>
    </location>
</feature>
<evidence type="ECO:0000313" key="1">
    <source>
        <dbReference type="EMBL" id="GMT01553.1"/>
    </source>
</evidence>
<organism evidence="1 2">
    <name type="scientific">Pristionchus entomophagus</name>
    <dbReference type="NCBI Taxonomy" id="358040"/>
    <lineage>
        <taxon>Eukaryota</taxon>
        <taxon>Metazoa</taxon>
        <taxon>Ecdysozoa</taxon>
        <taxon>Nematoda</taxon>
        <taxon>Chromadorea</taxon>
        <taxon>Rhabditida</taxon>
        <taxon>Rhabditina</taxon>
        <taxon>Diplogasteromorpha</taxon>
        <taxon>Diplogasteroidea</taxon>
        <taxon>Neodiplogasteridae</taxon>
        <taxon>Pristionchus</taxon>
    </lineage>
</organism>
<accession>A0AAV5U5A0</accession>
<sequence length="65" mass="7275">LPFSMLLSLYFQPFSFADASSSLFLLGDVWGCGHTLARDRIQAADLILRRSTTAPHRASRGKFFL</sequence>
<proteinExistence type="predicted"/>
<dbReference type="AlphaFoldDB" id="A0AAV5U5A0"/>
<evidence type="ECO:0000313" key="2">
    <source>
        <dbReference type="Proteomes" id="UP001432027"/>
    </source>
</evidence>
<dbReference type="Proteomes" id="UP001432027">
    <property type="component" value="Unassembled WGS sequence"/>
</dbReference>
<comment type="caution">
    <text evidence="1">The sequence shown here is derived from an EMBL/GenBank/DDBJ whole genome shotgun (WGS) entry which is preliminary data.</text>
</comment>
<reference evidence="1" key="1">
    <citation type="submission" date="2023-10" db="EMBL/GenBank/DDBJ databases">
        <title>Genome assembly of Pristionchus species.</title>
        <authorList>
            <person name="Yoshida K."/>
            <person name="Sommer R.J."/>
        </authorList>
    </citation>
    <scope>NUCLEOTIDE SEQUENCE</scope>
    <source>
        <strain evidence="1">RS0144</strain>
    </source>
</reference>
<gene>
    <name evidence="1" type="ORF">PENTCL1PPCAC_23727</name>
</gene>
<keyword evidence="2" id="KW-1185">Reference proteome</keyword>
<protein>
    <submittedName>
        <fullName evidence="1">Uncharacterized protein</fullName>
    </submittedName>
</protein>